<dbReference type="Pfam" id="PF07653">
    <property type="entry name" value="SH3_2"/>
    <property type="match status" value="1"/>
</dbReference>
<feature type="region of interest" description="Disordered" evidence="13">
    <location>
        <begin position="1243"/>
        <end position="1265"/>
    </location>
</feature>
<dbReference type="CDD" id="cd11975">
    <property type="entry name" value="SH3_ARHGEF9"/>
    <property type="match status" value="1"/>
</dbReference>
<protein>
    <recommendedName>
        <fullName evidence="3">Rho guanine nucleotide exchange factor 9</fullName>
    </recommendedName>
    <alternativeName>
        <fullName evidence="8">Collybistin</fullName>
    </alternativeName>
    <alternativeName>
        <fullName evidence="9">Rac/Cdc42 guanine nucleotide exchange factor 9</fullName>
    </alternativeName>
</protein>
<dbReference type="Gene3D" id="1.20.900.10">
    <property type="entry name" value="Dbl homology (DH) domain"/>
    <property type="match status" value="1"/>
</dbReference>
<dbReference type="PROSITE" id="PS50002">
    <property type="entry name" value="SH3"/>
    <property type="match status" value="1"/>
</dbReference>
<name>A0A669Q1S1_PHACC</name>
<evidence type="ECO:0000259" key="15">
    <source>
        <dbReference type="PROSITE" id="PS50003"/>
    </source>
</evidence>
<evidence type="ECO:0000256" key="6">
    <source>
        <dbReference type="ARBA" id="ARBA00022658"/>
    </source>
</evidence>
<dbReference type="InterPro" id="IPR011993">
    <property type="entry name" value="PH-like_dom_sf"/>
</dbReference>
<evidence type="ECO:0000256" key="12">
    <source>
        <dbReference type="PROSITE-ProRule" id="PRU00192"/>
    </source>
</evidence>
<comment type="function">
    <text evidence="11">Acts as a guanine nucleotide exchange factor (GEF) for CDC42. Promotes formation of GPHN clusters.</text>
</comment>
<comment type="subunit">
    <text evidence="2">Interacts with GPHN.</text>
</comment>
<dbReference type="PANTHER" id="PTHR47544:SF4">
    <property type="entry name" value="RHO GUANINE NUCLEOTIDE EXCHANGE FACTOR 9"/>
    <property type="match status" value="1"/>
</dbReference>
<dbReference type="Gene3D" id="2.30.29.30">
    <property type="entry name" value="Pleckstrin-homology domain (PH domain)/Phosphotyrosine-binding domain (PTB)"/>
    <property type="match status" value="1"/>
</dbReference>
<evidence type="ECO:0000259" key="14">
    <source>
        <dbReference type="PROSITE" id="PS50002"/>
    </source>
</evidence>
<dbReference type="SMART" id="SM00325">
    <property type="entry name" value="RhoGEF"/>
    <property type="match status" value="1"/>
</dbReference>
<dbReference type="CTD" id="23229"/>
<keyword evidence="7" id="KW-0770">Synapse</keyword>
<dbReference type="InterPro" id="IPR055251">
    <property type="entry name" value="SOS1_NGEF_PH"/>
</dbReference>
<evidence type="ECO:0000256" key="11">
    <source>
        <dbReference type="ARBA" id="ARBA00043844"/>
    </source>
</evidence>
<dbReference type="InterPro" id="IPR001452">
    <property type="entry name" value="SH3_domain"/>
</dbReference>
<dbReference type="OMA" id="DHQEKDQ"/>
<feature type="domain" description="PH" evidence="15">
    <location>
        <begin position="1104"/>
        <end position="1211"/>
    </location>
</feature>
<dbReference type="Ensembl" id="ENSPCLT00000010836.1">
    <property type="protein sequence ID" value="ENSPCLP00000007891.1"/>
    <property type="gene ID" value="ENSPCLG00000006612.1"/>
</dbReference>
<keyword evidence="6" id="KW-0344">Guanine-nucleotide releasing factor</keyword>
<sequence length="1297" mass="147107">MEVIDGCRHTDPLIVANGYANRIFQANMEDRSADSSEVCCAEHGTCSDAVPNEQEEAPRYKKLTKGNRIWNFVWRRKGSSMNKRRPRSMIVLGDTYDASDEKKPSFMDRVMPLKKLRTSKLPKDVDFRGSAVQVTCVPEEDYPAGGQGAVYRVKKLGESQRPYRHSYGGHIEDLDSSFEDIELNISIPEIDANESKCLRDISIRLHSEDNVSNCQKIPARKSESLNFENFKSPAITEGDNQKKCTVLPQEGKRGRSSDVWSYLKGISLTSKDNSKLLDERAESNFQNLENITDHSTPYLDFGMRCEENLSQQKKSNSATKATHFAGFVRFFTSVAEAARRLRGSSKAFSPDEKRPQRSSRSWRQDVISRKVSLVIENETANAFCTVGACLQSPDSGVWDNPSFESSVGKETTQGCKTTELSQDIGFSALGSKNDSFNEIPLSSSGPELPDDSVTVINSEEPSEAAVHFPQTTLTKLIQDVDSTPEKAQAVGRDLPCLEDLPGKNLGTSELGGSPAANGDFPVVTVALIHHPLKMTLHELEPQDVACASVVTNDMSMSLAAALELSKTELDMTHLRNPELPLHDLSRDDLEFQDSSNAPEKEQVVGGDLPRSQHLPEKNLDTAVLNSSPAANGDFSAATSLKCATVEGVVFEQTDGCFKKHRTSSPVEQNPVELLGRGVRFDCDDECRPFHVTISRIVSSGLLNNGKTMSHPSQPSPRAPPFKVLVERCRSEPLSQSTPMGLDQVGGRMQHLLRRRAENELASKTLKVRRNGGRRWNLLKPGAEKLQISRLISGGSIVSAEAVWDHVTMANRELAFKAGDVIKVLDASNKDWWWGQIDDEEGWFPASFVRLWVNQEDGVEEGTSEVQNGHLDPSADCLCLGRTVQNRDQMRANVINEIMSTERHYIKHLKDICEGYLKQCRKRRDMFSDEQLKIIFGNIEDIYRFQMGFVRDLEKQYNNEDPHLSEIGPCFLEHQDGFWIYSEYCNNHLDACMELSKLMKDSRYQHFFEACRLLQQMIDIAIDGFLLTPVQKICKYPLQLAELLKYTAQDHSDYRYVAAALAVMRNVTLQINERKRRLENIDKIAQWQASVLDWEGDDILDRSSELIYTGEMSWIYQPYGRNQQRVFFLFDHQMVLCKKDLIRRDILYYKGRIDMDKYEVVDIEDGRDDDFNVSMKNAFKLHNKETEEMHLFFAKKLEEKLRWLRAFREERKMVKEDEKIGFEISENQKRQAAMTVKKVSKQKGVSYSKSVPPAYPPPQDPLNQGQYMVTDGISQSQVFEFTEPRRSQAPFWQNFSRE</sequence>
<dbReference type="InterPro" id="IPR000219">
    <property type="entry name" value="DH_dom"/>
</dbReference>
<evidence type="ECO:0000256" key="7">
    <source>
        <dbReference type="ARBA" id="ARBA00023018"/>
    </source>
</evidence>
<keyword evidence="5" id="KW-0963">Cytoplasm</keyword>
<feature type="region of interest" description="Disordered" evidence="13">
    <location>
        <begin position="342"/>
        <end position="362"/>
    </location>
</feature>
<evidence type="ECO:0000256" key="5">
    <source>
        <dbReference type="ARBA" id="ARBA00022490"/>
    </source>
</evidence>
<dbReference type="SUPFAM" id="SSF48065">
    <property type="entry name" value="DBL homology domain (DH-domain)"/>
    <property type="match status" value="1"/>
</dbReference>
<dbReference type="SUPFAM" id="SSF50044">
    <property type="entry name" value="SH3-domain"/>
    <property type="match status" value="1"/>
</dbReference>
<dbReference type="FunFam" id="1.20.900.10:FF:000002">
    <property type="entry name" value="Rho guanine nucleotide exchange factor 9"/>
    <property type="match status" value="1"/>
</dbReference>
<organism evidence="17 18">
    <name type="scientific">Phasianus colchicus</name>
    <name type="common">Common pheasant</name>
    <dbReference type="NCBI Taxonomy" id="9054"/>
    <lineage>
        <taxon>Eukaryota</taxon>
        <taxon>Metazoa</taxon>
        <taxon>Chordata</taxon>
        <taxon>Craniata</taxon>
        <taxon>Vertebrata</taxon>
        <taxon>Euteleostomi</taxon>
        <taxon>Archelosauria</taxon>
        <taxon>Archosauria</taxon>
        <taxon>Dinosauria</taxon>
        <taxon>Saurischia</taxon>
        <taxon>Theropoda</taxon>
        <taxon>Coelurosauria</taxon>
        <taxon>Aves</taxon>
        <taxon>Neognathae</taxon>
        <taxon>Galloanserae</taxon>
        <taxon>Galliformes</taxon>
        <taxon>Phasianidae</taxon>
        <taxon>Phasianinae</taxon>
        <taxon>Phasianus</taxon>
    </lineage>
</organism>
<dbReference type="Pfam" id="PF00621">
    <property type="entry name" value="RhoGEF"/>
    <property type="match status" value="1"/>
</dbReference>
<evidence type="ECO:0000313" key="17">
    <source>
        <dbReference type="Ensembl" id="ENSPCLP00000007891.1"/>
    </source>
</evidence>
<evidence type="ECO:0000259" key="16">
    <source>
        <dbReference type="PROSITE" id="PS50010"/>
    </source>
</evidence>
<dbReference type="InterPro" id="IPR001849">
    <property type="entry name" value="PH_domain"/>
</dbReference>
<dbReference type="SUPFAM" id="SSF50729">
    <property type="entry name" value="PH domain-like"/>
    <property type="match status" value="1"/>
</dbReference>
<accession>A0A669Q1S1</accession>
<dbReference type="GO" id="GO:0005085">
    <property type="term" value="F:guanyl-nucleotide exchange factor activity"/>
    <property type="evidence" value="ECO:0007669"/>
    <property type="project" value="UniProtKB-KW"/>
</dbReference>
<dbReference type="Gene3D" id="2.30.30.40">
    <property type="entry name" value="SH3 Domains"/>
    <property type="match status" value="1"/>
</dbReference>
<reference evidence="17" key="2">
    <citation type="submission" date="2025-09" db="UniProtKB">
        <authorList>
            <consortium name="Ensembl"/>
        </authorList>
    </citation>
    <scope>IDENTIFICATION</scope>
</reference>
<dbReference type="PROSITE" id="PS50010">
    <property type="entry name" value="DH_2"/>
    <property type="match status" value="1"/>
</dbReference>
<evidence type="ECO:0000256" key="4">
    <source>
        <dbReference type="ARBA" id="ARBA00022443"/>
    </source>
</evidence>
<dbReference type="FunFam" id="2.30.29.30:FF:000015">
    <property type="entry name" value="Rho guanine nucleotide exchange factor 9"/>
    <property type="match status" value="1"/>
</dbReference>
<evidence type="ECO:0000256" key="10">
    <source>
        <dbReference type="ARBA" id="ARBA00034105"/>
    </source>
</evidence>
<proteinExistence type="predicted"/>
<dbReference type="GO" id="GO:0005737">
    <property type="term" value="C:cytoplasm"/>
    <property type="evidence" value="ECO:0007669"/>
    <property type="project" value="UniProtKB-SubCell"/>
</dbReference>
<gene>
    <name evidence="17" type="primary">ARHGEF9</name>
</gene>
<dbReference type="PROSITE" id="PS50003">
    <property type="entry name" value="PH_DOMAIN"/>
    <property type="match status" value="1"/>
</dbReference>
<keyword evidence="18" id="KW-1185">Reference proteome</keyword>
<dbReference type="SMART" id="SM00326">
    <property type="entry name" value="SH3"/>
    <property type="match status" value="1"/>
</dbReference>
<evidence type="ECO:0000256" key="2">
    <source>
        <dbReference type="ARBA" id="ARBA00011232"/>
    </source>
</evidence>
<dbReference type="CDD" id="cd01224">
    <property type="entry name" value="PH_Collybistin_ASEF"/>
    <property type="match status" value="1"/>
</dbReference>
<dbReference type="Proteomes" id="UP000472261">
    <property type="component" value="Unplaced"/>
</dbReference>
<dbReference type="PANTHER" id="PTHR47544">
    <property type="entry name" value="RHO GUANINE NUCLEOTIDE EXCHANGE FACTOR 4"/>
    <property type="match status" value="1"/>
</dbReference>
<evidence type="ECO:0000256" key="9">
    <source>
        <dbReference type="ARBA" id="ARBA00032237"/>
    </source>
</evidence>
<evidence type="ECO:0000256" key="13">
    <source>
        <dbReference type="SAM" id="MobiDB-lite"/>
    </source>
</evidence>
<reference evidence="17" key="1">
    <citation type="submission" date="2025-08" db="UniProtKB">
        <authorList>
            <consortium name="Ensembl"/>
        </authorList>
    </citation>
    <scope>IDENTIFICATION</scope>
</reference>
<feature type="domain" description="SH3" evidence="14">
    <location>
        <begin position="794"/>
        <end position="853"/>
    </location>
</feature>
<comment type="subcellular location">
    <subcellularLocation>
        <location evidence="1">Cytoplasm</location>
    </subcellularLocation>
    <subcellularLocation>
        <location evidence="10">Postsynaptic density</location>
    </subcellularLocation>
</comment>
<evidence type="ECO:0000256" key="8">
    <source>
        <dbReference type="ARBA" id="ARBA00031572"/>
    </source>
</evidence>
<dbReference type="InterPro" id="IPR035899">
    <property type="entry name" value="DBL_dom_sf"/>
</dbReference>
<dbReference type="InterPro" id="IPR035728">
    <property type="entry name" value="ARHGEF9_SH3"/>
</dbReference>
<dbReference type="RefSeq" id="XP_031450282.1">
    <property type="nucleotide sequence ID" value="XM_031594422.1"/>
</dbReference>
<dbReference type="InterPro" id="IPR036028">
    <property type="entry name" value="SH3-like_dom_sf"/>
</dbReference>
<evidence type="ECO:0000256" key="1">
    <source>
        <dbReference type="ARBA" id="ARBA00004496"/>
    </source>
</evidence>
<evidence type="ECO:0000313" key="18">
    <source>
        <dbReference type="Proteomes" id="UP000472261"/>
    </source>
</evidence>
<dbReference type="Pfam" id="PF22697">
    <property type="entry name" value="SOS1_NGEF_PH"/>
    <property type="match status" value="1"/>
</dbReference>
<dbReference type="FunFam" id="2.30.30.40:FF:000037">
    <property type="entry name" value="Rho guanine nucleotide exchange factor 9"/>
    <property type="match status" value="1"/>
</dbReference>
<dbReference type="SMART" id="SM00233">
    <property type="entry name" value="PH"/>
    <property type="match status" value="1"/>
</dbReference>
<evidence type="ECO:0000256" key="3">
    <source>
        <dbReference type="ARBA" id="ARBA00017486"/>
    </source>
</evidence>
<keyword evidence="4 12" id="KW-0728">SH3 domain</keyword>
<dbReference type="GeneID" id="116229734"/>
<feature type="domain" description="DH" evidence="16">
    <location>
        <begin position="889"/>
        <end position="1073"/>
    </location>
</feature>
<dbReference type="GO" id="GO:0014069">
    <property type="term" value="C:postsynaptic density"/>
    <property type="evidence" value="ECO:0007669"/>
    <property type="project" value="UniProtKB-SubCell"/>
</dbReference>
<dbReference type="CDD" id="cd00160">
    <property type="entry name" value="RhoGEF"/>
    <property type="match status" value="1"/>
</dbReference>